<evidence type="ECO:0000256" key="5">
    <source>
        <dbReference type="ARBA" id="ARBA00022737"/>
    </source>
</evidence>
<dbReference type="RefSeq" id="WP_139188400.1">
    <property type="nucleotide sequence ID" value="NZ_FNEK01000028.1"/>
</dbReference>
<dbReference type="PANTHER" id="PTHR38340:SF1">
    <property type="entry name" value="S-LAYER PROTEIN"/>
    <property type="match status" value="1"/>
</dbReference>
<comment type="subcellular location">
    <subcellularLocation>
        <location evidence="1">Membrane</location>
    </subcellularLocation>
    <subcellularLocation>
        <location evidence="2">Secreted</location>
    </subcellularLocation>
</comment>
<dbReference type="Gene3D" id="2.150.10.10">
    <property type="entry name" value="Serralysin-like metalloprotease, C-terminal"/>
    <property type="match status" value="8"/>
</dbReference>
<dbReference type="SUPFAM" id="SSF51120">
    <property type="entry name" value="beta-Roll"/>
    <property type="match status" value="4"/>
</dbReference>
<dbReference type="InterPro" id="IPR001343">
    <property type="entry name" value="Hemolysn_Ca-bd"/>
</dbReference>
<reference evidence="9 10" key="1">
    <citation type="submission" date="2016-10" db="EMBL/GenBank/DDBJ databases">
        <authorList>
            <person name="de Groot N.N."/>
        </authorList>
    </citation>
    <scope>NUCLEOTIDE SEQUENCE [LARGE SCALE GENOMIC DNA]</scope>
    <source>
        <strain evidence="9 10">DSM 25294</strain>
    </source>
</reference>
<protein>
    <submittedName>
        <fullName evidence="9">Ca2+-binding protein, RTX toxin-related</fullName>
    </submittedName>
</protein>
<dbReference type="Proteomes" id="UP000199382">
    <property type="component" value="Unassembled WGS sequence"/>
</dbReference>
<organism evidence="9 10">
    <name type="scientific">Aliiruegeria lutimaris</name>
    <dbReference type="NCBI Taxonomy" id="571298"/>
    <lineage>
        <taxon>Bacteria</taxon>
        <taxon>Pseudomonadati</taxon>
        <taxon>Pseudomonadota</taxon>
        <taxon>Alphaproteobacteria</taxon>
        <taxon>Rhodobacterales</taxon>
        <taxon>Roseobacteraceae</taxon>
        <taxon>Aliiruegeria</taxon>
    </lineage>
</organism>
<dbReference type="OrthoDB" id="419320at2"/>
<sequence length="947" mass="100182">MTTTISFETSDTSLGTVSEDMFGGNFLIDRDRMGDGTYDEAITDLGLSNLRYPGGTVTEWYFDLNDPNKTWGWDPERGAWRELEPLSDFLADAAAMGVGVDMVIPTGCLLTEGDVGSRVPIDTAYQDVYNFVYHLLSGAYGDADIVTLEIGNEYWLGGGMDVVEYAQVASIIAEASQAAIDQLKADGLVPADWDEPEIAIQRGQYGKYSTEKGWVQNDYLIDAISDEAAAAIDAVVTHYYASGDYADLANTAYRFDYLDSWNESGRFGDLEYYVTEWNVAGNNSDDLGMRGASVMFYIFSEMVIRGVDAAYAWPVQQTTDITLTGNEGDTSLTISGEAFAMLADNTAGKDLVARYDYGDGHVYVYEDADQTVVYIASRNGGDSEVELDLTALGLDGYYYTTTALGTDGALDDPDAEPILSIEAGFTNTGGSAVFDIGGYGVVQIVFERSNTFNYELYGTEGSDVLTGFYAEDTLYGLGGNDTISGEGSNDCLFGGDGIDTISGGEGHDRIFGEGGADKLYGGSGCDWIEGGEDNDRIYTGTGADIVGGDAGDDQIIDGGGADRIWMGDGNDKFEDCAFYDNASDEIYGGAGNDRIVAFAGDDLLMGEDGNDRLYGGTGHDILDGGTGRDELWGGDGRDQLFGGDEDDTLWGEGQDDQLNGGAGRDKMYGGNGQDALYGMEDDDWMYGEGGADILDGGDGRDFLDGGVGADVLIGNAGNDKLYGGAGDDSLDGGTGRDYLYGSTGNDTLAGGAEDDRLYGEDGSDQIFGDDGNDRLDGGLGSDSLDGGNGRDILEGGAGDDLLHGGADDDWLYGQDGNDMMHGGSGRDLLLGGIGDDRLYGDDENDFLAGGDGQDLLVGGDGDDILVAGDDGGWLQGGEGHDTFVFDTSEALHNVYDFEEGDTIRIAGGGEIDIEYQENGNIEITCGDTTIVLYGTDPGVIADDYLVA</sequence>
<dbReference type="InterPro" id="IPR050557">
    <property type="entry name" value="RTX_toxin/Mannuronan_C5-epim"/>
</dbReference>
<name>A0A1G8YAU5_9RHOB</name>
<proteinExistence type="predicted"/>
<evidence type="ECO:0000256" key="2">
    <source>
        <dbReference type="ARBA" id="ARBA00004613"/>
    </source>
</evidence>
<dbReference type="InterPro" id="IPR003995">
    <property type="entry name" value="RTX_toxin_determinant-A"/>
</dbReference>
<keyword evidence="10" id="KW-1185">Reference proteome</keyword>
<evidence type="ECO:0000313" key="9">
    <source>
        <dbReference type="EMBL" id="SDJ99365.1"/>
    </source>
</evidence>
<dbReference type="GO" id="GO:0005509">
    <property type="term" value="F:calcium ion binding"/>
    <property type="evidence" value="ECO:0007669"/>
    <property type="project" value="InterPro"/>
</dbReference>
<keyword evidence="3" id="KW-0964">Secreted</keyword>
<dbReference type="AlphaFoldDB" id="A0A1G8YAU5"/>
<keyword evidence="6" id="KW-0843">Virulence</keyword>
<evidence type="ECO:0000313" key="10">
    <source>
        <dbReference type="Proteomes" id="UP000199382"/>
    </source>
</evidence>
<dbReference type="InterPro" id="IPR011049">
    <property type="entry name" value="Serralysin-like_metalloprot_C"/>
</dbReference>
<keyword evidence="4" id="KW-0800">Toxin</keyword>
<feature type="compositionally biased region" description="Acidic residues" evidence="8">
    <location>
        <begin position="643"/>
        <end position="655"/>
    </location>
</feature>
<dbReference type="PRINTS" id="PR01488">
    <property type="entry name" value="RTXTOXINA"/>
</dbReference>
<dbReference type="EMBL" id="FNEK01000028">
    <property type="protein sequence ID" value="SDJ99365.1"/>
    <property type="molecule type" value="Genomic_DNA"/>
</dbReference>
<evidence type="ECO:0000256" key="6">
    <source>
        <dbReference type="ARBA" id="ARBA00023026"/>
    </source>
</evidence>
<accession>A0A1G8YAU5</accession>
<dbReference type="GO" id="GO:0016020">
    <property type="term" value="C:membrane"/>
    <property type="evidence" value="ECO:0007669"/>
    <property type="project" value="UniProtKB-SubCell"/>
</dbReference>
<dbReference type="InterPro" id="IPR017853">
    <property type="entry name" value="GH"/>
</dbReference>
<gene>
    <name evidence="9" type="ORF">SAMN04488026_102853</name>
</gene>
<dbReference type="SUPFAM" id="SSF51445">
    <property type="entry name" value="(Trans)glycosidases"/>
    <property type="match status" value="1"/>
</dbReference>
<dbReference type="GO" id="GO:0090729">
    <property type="term" value="F:toxin activity"/>
    <property type="evidence" value="ECO:0007669"/>
    <property type="project" value="UniProtKB-KW"/>
</dbReference>
<dbReference type="Gene3D" id="3.20.20.80">
    <property type="entry name" value="Glycosidases"/>
    <property type="match status" value="1"/>
</dbReference>
<dbReference type="PROSITE" id="PS00330">
    <property type="entry name" value="HEMOLYSIN_CALCIUM"/>
    <property type="match status" value="9"/>
</dbReference>
<dbReference type="PRINTS" id="PR00313">
    <property type="entry name" value="CABNDNGRPT"/>
</dbReference>
<feature type="region of interest" description="Disordered" evidence="8">
    <location>
        <begin position="642"/>
        <end position="667"/>
    </location>
</feature>
<keyword evidence="5" id="KW-0677">Repeat</keyword>
<dbReference type="InterPro" id="IPR018511">
    <property type="entry name" value="Hemolysin-typ_Ca-bd_CS"/>
</dbReference>
<dbReference type="Pfam" id="PF00353">
    <property type="entry name" value="HemolysinCabind"/>
    <property type="match status" value="10"/>
</dbReference>
<dbReference type="PANTHER" id="PTHR38340">
    <property type="entry name" value="S-LAYER PROTEIN"/>
    <property type="match status" value="1"/>
</dbReference>
<keyword evidence="7" id="KW-0472">Membrane</keyword>
<evidence type="ECO:0000256" key="7">
    <source>
        <dbReference type="ARBA" id="ARBA00023136"/>
    </source>
</evidence>
<evidence type="ECO:0000256" key="8">
    <source>
        <dbReference type="SAM" id="MobiDB-lite"/>
    </source>
</evidence>
<evidence type="ECO:0000256" key="1">
    <source>
        <dbReference type="ARBA" id="ARBA00004370"/>
    </source>
</evidence>
<dbReference type="STRING" id="571298.SAMN04488026_102853"/>
<evidence type="ECO:0000256" key="3">
    <source>
        <dbReference type="ARBA" id="ARBA00022525"/>
    </source>
</evidence>
<feature type="region of interest" description="Disordered" evidence="8">
    <location>
        <begin position="744"/>
        <end position="796"/>
    </location>
</feature>
<evidence type="ECO:0000256" key="4">
    <source>
        <dbReference type="ARBA" id="ARBA00022656"/>
    </source>
</evidence>
<dbReference type="GO" id="GO:0005576">
    <property type="term" value="C:extracellular region"/>
    <property type="evidence" value="ECO:0007669"/>
    <property type="project" value="UniProtKB-SubCell"/>
</dbReference>